<dbReference type="PANTHER" id="PTHR13124">
    <property type="entry name" value="39S RIBOSOMAL PROTEIN L46, MITOCHONDRIAL PRECURSOR-RELATED"/>
    <property type="match status" value="1"/>
</dbReference>
<dbReference type="Gene3D" id="3.90.79.10">
    <property type="entry name" value="Nucleoside Triphosphate Pyrophosphohydrolase"/>
    <property type="match status" value="1"/>
</dbReference>
<evidence type="ECO:0000256" key="1">
    <source>
        <dbReference type="ARBA" id="ARBA00004173"/>
    </source>
</evidence>
<gene>
    <name evidence="9" type="ORF">BU23DRAFT_590953</name>
</gene>
<evidence type="ECO:0000259" key="8">
    <source>
        <dbReference type="Pfam" id="PF11788"/>
    </source>
</evidence>
<dbReference type="OrthoDB" id="414075at2759"/>
<keyword evidence="6" id="KW-0687">Ribonucleoprotein</keyword>
<keyword evidence="5" id="KW-0496">Mitochondrion</keyword>
<dbReference type="EMBL" id="ML976698">
    <property type="protein sequence ID" value="KAF1970836.1"/>
    <property type="molecule type" value="Genomic_DNA"/>
</dbReference>
<evidence type="ECO:0000256" key="3">
    <source>
        <dbReference type="ARBA" id="ARBA00022946"/>
    </source>
</evidence>
<dbReference type="FunFam" id="3.90.79.10:FF:000018">
    <property type="entry name" value="39S ribosomal protein L46, mitochondrial"/>
    <property type="match status" value="1"/>
</dbReference>
<proteinExistence type="inferred from homology"/>
<protein>
    <recommendedName>
        <fullName evidence="7">Large ribosomal subunit protein mL46</fullName>
    </recommendedName>
</protein>
<evidence type="ECO:0000313" key="10">
    <source>
        <dbReference type="Proteomes" id="UP000800036"/>
    </source>
</evidence>
<evidence type="ECO:0000256" key="6">
    <source>
        <dbReference type="ARBA" id="ARBA00023274"/>
    </source>
</evidence>
<reference evidence="9" key="1">
    <citation type="journal article" date="2020" name="Stud. Mycol.">
        <title>101 Dothideomycetes genomes: a test case for predicting lifestyles and emergence of pathogens.</title>
        <authorList>
            <person name="Haridas S."/>
            <person name="Albert R."/>
            <person name="Binder M."/>
            <person name="Bloem J."/>
            <person name="Labutti K."/>
            <person name="Salamov A."/>
            <person name="Andreopoulos B."/>
            <person name="Baker S."/>
            <person name="Barry K."/>
            <person name="Bills G."/>
            <person name="Bluhm B."/>
            <person name="Cannon C."/>
            <person name="Castanera R."/>
            <person name="Culley D."/>
            <person name="Daum C."/>
            <person name="Ezra D."/>
            <person name="Gonzalez J."/>
            <person name="Henrissat B."/>
            <person name="Kuo A."/>
            <person name="Liang C."/>
            <person name="Lipzen A."/>
            <person name="Lutzoni F."/>
            <person name="Magnuson J."/>
            <person name="Mondo S."/>
            <person name="Nolan M."/>
            <person name="Ohm R."/>
            <person name="Pangilinan J."/>
            <person name="Park H.-J."/>
            <person name="Ramirez L."/>
            <person name="Alfaro M."/>
            <person name="Sun H."/>
            <person name="Tritt A."/>
            <person name="Yoshinaga Y."/>
            <person name="Zwiers L.-H."/>
            <person name="Turgeon B."/>
            <person name="Goodwin S."/>
            <person name="Spatafora J."/>
            <person name="Crous P."/>
            <person name="Grigoriev I."/>
        </authorList>
    </citation>
    <scope>NUCLEOTIDE SEQUENCE</scope>
    <source>
        <strain evidence="9">CBS 107.79</strain>
    </source>
</reference>
<dbReference type="GO" id="GO:0005743">
    <property type="term" value="C:mitochondrial inner membrane"/>
    <property type="evidence" value="ECO:0007669"/>
    <property type="project" value="UniProtKB-ARBA"/>
</dbReference>
<evidence type="ECO:0000313" key="9">
    <source>
        <dbReference type="EMBL" id="KAF1970836.1"/>
    </source>
</evidence>
<keyword evidence="3" id="KW-0809">Transit peptide</keyword>
<dbReference type="Proteomes" id="UP000800036">
    <property type="component" value="Unassembled WGS sequence"/>
</dbReference>
<keyword evidence="4" id="KW-0689">Ribosomal protein</keyword>
<organism evidence="9 10">
    <name type="scientific">Bimuria novae-zelandiae CBS 107.79</name>
    <dbReference type="NCBI Taxonomy" id="1447943"/>
    <lineage>
        <taxon>Eukaryota</taxon>
        <taxon>Fungi</taxon>
        <taxon>Dikarya</taxon>
        <taxon>Ascomycota</taxon>
        <taxon>Pezizomycotina</taxon>
        <taxon>Dothideomycetes</taxon>
        <taxon>Pleosporomycetidae</taxon>
        <taxon>Pleosporales</taxon>
        <taxon>Massarineae</taxon>
        <taxon>Didymosphaeriaceae</taxon>
        <taxon>Bimuria</taxon>
    </lineage>
</organism>
<dbReference type="GO" id="GO:0005762">
    <property type="term" value="C:mitochondrial large ribosomal subunit"/>
    <property type="evidence" value="ECO:0007669"/>
    <property type="project" value="TreeGrafter"/>
</dbReference>
<name>A0A6A5V765_9PLEO</name>
<dbReference type="CDD" id="cd04661">
    <property type="entry name" value="NUDIX_MRP_L46"/>
    <property type="match status" value="1"/>
</dbReference>
<accession>A0A6A5V765</accession>
<evidence type="ECO:0000256" key="2">
    <source>
        <dbReference type="ARBA" id="ARBA00009070"/>
    </source>
</evidence>
<sequence>MNAGHQTTRRLAAGAGKSICRSCRDSLSRNYASAAAAAVQTEDHVSQHIPPVAQASPQTSYQVNAGVVLSRPPQITRDLHPFESAFFLYQRRLNERSALPFTRYFYYKERTPADREWKRKIKQRLTPARDIGRYKGYGEEAWNDEVLVGAKESDFNWQVERLLEDAETTGVEDQPAQELTETTPSPLAQKKVEHEAVERPMSRITEADKKNDVKSLNRLLQRTLYFLVKNKEGQWMFPQDGLQKETLKEAAHRVLEYSAGVNMNTWIVGNVPIGHYQLDYPTSRKTESGLNELGLKTFFMKARIMAGQANLKENQFGLQDFQWLAKEEVKTQVEDKYWRSIKNMLAER</sequence>
<dbReference type="InterPro" id="IPR040008">
    <property type="entry name" value="Ribosomal_mL46"/>
</dbReference>
<dbReference type="InterPro" id="IPR033650">
    <property type="entry name" value="Ribosomal_mL46_NUDIX"/>
</dbReference>
<dbReference type="Pfam" id="PF11788">
    <property type="entry name" value="MRP-L46"/>
    <property type="match status" value="1"/>
</dbReference>
<evidence type="ECO:0000256" key="7">
    <source>
        <dbReference type="ARBA" id="ARBA00035190"/>
    </source>
</evidence>
<dbReference type="GO" id="GO:0003735">
    <property type="term" value="F:structural constituent of ribosome"/>
    <property type="evidence" value="ECO:0007669"/>
    <property type="project" value="InterPro"/>
</dbReference>
<keyword evidence="10" id="KW-1185">Reference proteome</keyword>
<dbReference type="PANTHER" id="PTHR13124:SF12">
    <property type="entry name" value="LARGE RIBOSOMAL SUBUNIT PROTEIN ML46"/>
    <property type="match status" value="1"/>
</dbReference>
<dbReference type="AlphaFoldDB" id="A0A6A5V765"/>
<feature type="domain" description="Large ribosomal subunit protein mL46 N-terminal" evidence="8">
    <location>
        <begin position="61"/>
        <end position="208"/>
    </location>
</feature>
<evidence type="ECO:0000256" key="5">
    <source>
        <dbReference type="ARBA" id="ARBA00023128"/>
    </source>
</evidence>
<comment type="similarity">
    <text evidence="2">Belongs to the mitochondrion-specific ribosomal protein mL46 family.</text>
</comment>
<evidence type="ECO:0000256" key="4">
    <source>
        <dbReference type="ARBA" id="ARBA00022980"/>
    </source>
</evidence>
<dbReference type="InterPro" id="IPR021757">
    <property type="entry name" value="Ribosomal_mL46_N"/>
</dbReference>
<comment type="subcellular location">
    <subcellularLocation>
        <location evidence="1">Mitochondrion</location>
    </subcellularLocation>
</comment>